<evidence type="ECO:0000256" key="1">
    <source>
        <dbReference type="SAM" id="Coils"/>
    </source>
</evidence>
<feature type="region of interest" description="Disordered" evidence="2">
    <location>
        <begin position="30"/>
        <end position="67"/>
    </location>
</feature>
<evidence type="ECO:0000256" key="2">
    <source>
        <dbReference type="SAM" id="MobiDB-lite"/>
    </source>
</evidence>
<accession>A0A2I0A616</accession>
<evidence type="ECO:0000313" key="3">
    <source>
        <dbReference type="EMBL" id="PKA50984.1"/>
    </source>
</evidence>
<organism evidence="3 4">
    <name type="scientific">Apostasia shenzhenica</name>
    <dbReference type="NCBI Taxonomy" id="1088818"/>
    <lineage>
        <taxon>Eukaryota</taxon>
        <taxon>Viridiplantae</taxon>
        <taxon>Streptophyta</taxon>
        <taxon>Embryophyta</taxon>
        <taxon>Tracheophyta</taxon>
        <taxon>Spermatophyta</taxon>
        <taxon>Magnoliopsida</taxon>
        <taxon>Liliopsida</taxon>
        <taxon>Asparagales</taxon>
        <taxon>Orchidaceae</taxon>
        <taxon>Apostasioideae</taxon>
        <taxon>Apostasia</taxon>
    </lineage>
</organism>
<sequence length="128" mass="13932">MTKIYENSREDGTFAVGAGASESQEVLIVGNGMQSSHAGRVSVGPSSKTTCSSGSRKRSRDSSKTYSSVGLGKLELKDHLLATYEKKVDLMEQKMDKKERISSEANKQCLERICSILNISHNGIDVMT</sequence>
<gene>
    <name evidence="3" type="ORF">AXF42_Ash007640</name>
</gene>
<dbReference type="Proteomes" id="UP000236161">
    <property type="component" value="Unassembled WGS sequence"/>
</dbReference>
<protein>
    <submittedName>
        <fullName evidence="3">Uncharacterized protein</fullName>
    </submittedName>
</protein>
<dbReference type="AlphaFoldDB" id="A0A2I0A616"/>
<dbReference type="EMBL" id="KZ452015">
    <property type="protein sequence ID" value="PKA50984.1"/>
    <property type="molecule type" value="Genomic_DNA"/>
</dbReference>
<reference evidence="3 4" key="1">
    <citation type="journal article" date="2017" name="Nature">
        <title>The Apostasia genome and the evolution of orchids.</title>
        <authorList>
            <person name="Zhang G.Q."/>
            <person name="Liu K.W."/>
            <person name="Li Z."/>
            <person name="Lohaus R."/>
            <person name="Hsiao Y.Y."/>
            <person name="Niu S.C."/>
            <person name="Wang J.Y."/>
            <person name="Lin Y.C."/>
            <person name="Xu Q."/>
            <person name="Chen L.J."/>
            <person name="Yoshida K."/>
            <person name="Fujiwara S."/>
            <person name="Wang Z.W."/>
            <person name="Zhang Y.Q."/>
            <person name="Mitsuda N."/>
            <person name="Wang M."/>
            <person name="Liu G.H."/>
            <person name="Pecoraro L."/>
            <person name="Huang H.X."/>
            <person name="Xiao X.J."/>
            <person name="Lin M."/>
            <person name="Wu X.Y."/>
            <person name="Wu W.L."/>
            <person name="Chen Y.Y."/>
            <person name="Chang S.B."/>
            <person name="Sakamoto S."/>
            <person name="Ohme-Takagi M."/>
            <person name="Yagi M."/>
            <person name="Zeng S.J."/>
            <person name="Shen C.Y."/>
            <person name="Yeh C.M."/>
            <person name="Luo Y.B."/>
            <person name="Tsai W.C."/>
            <person name="Van de Peer Y."/>
            <person name="Liu Z.J."/>
        </authorList>
    </citation>
    <scope>NUCLEOTIDE SEQUENCE [LARGE SCALE GENOMIC DNA]</scope>
    <source>
        <strain evidence="4">cv. Shenzhen</strain>
        <tissue evidence="3">Stem</tissue>
    </source>
</reference>
<keyword evidence="1" id="KW-0175">Coiled coil</keyword>
<feature type="coiled-coil region" evidence="1">
    <location>
        <begin position="81"/>
        <end position="108"/>
    </location>
</feature>
<proteinExistence type="predicted"/>
<keyword evidence="4" id="KW-1185">Reference proteome</keyword>
<name>A0A2I0A616_9ASPA</name>
<evidence type="ECO:0000313" key="4">
    <source>
        <dbReference type="Proteomes" id="UP000236161"/>
    </source>
</evidence>